<reference evidence="3" key="2">
    <citation type="submission" date="2019-09" db="UniProtKB">
        <authorList>
            <consortium name="WormBaseParasite"/>
        </authorList>
    </citation>
    <scope>IDENTIFICATION</scope>
</reference>
<dbReference type="EMBL" id="UZAH01036612">
    <property type="protein sequence ID" value="VDP46338.1"/>
    <property type="molecule type" value="Genomic_DNA"/>
</dbReference>
<dbReference type="Gene3D" id="1.10.10.10">
    <property type="entry name" value="Winged helix-like DNA-binding domain superfamily/Winged helix DNA-binding domain"/>
    <property type="match status" value="1"/>
</dbReference>
<evidence type="ECO:0000313" key="1">
    <source>
        <dbReference type="EMBL" id="VDP46338.1"/>
    </source>
</evidence>
<organism evidence="2 3">
    <name type="scientific">Heligmosomoides polygyrus</name>
    <name type="common">Parasitic roundworm</name>
    <dbReference type="NCBI Taxonomy" id="6339"/>
    <lineage>
        <taxon>Eukaryota</taxon>
        <taxon>Metazoa</taxon>
        <taxon>Ecdysozoa</taxon>
        <taxon>Nematoda</taxon>
        <taxon>Chromadorea</taxon>
        <taxon>Rhabditida</taxon>
        <taxon>Rhabditina</taxon>
        <taxon>Rhabditomorpha</taxon>
        <taxon>Strongyloidea</taxon>
        <taxon>Heligmosomidae</taxon>
        <taxon>Heligmosomoides</taxon>
    </lineage>
</organism>
<gene>
    <name evidence="1" type="ORF">HPBE_LOCUS24629</name>
</gene>
<sequence>MASNSTLSAEYLRCHLDLAASKWTVLRMQYTNCSASYEACPSLVGLPQGRKAQLRSCYVSTNWKKVVFSDEKKWNPDGPVEYRHYWRDLRKEN</sequence>
<dbReference type="Proteomes" id="UP000050761">
    <property type="component" value="Unassembled WGS sequence"/>
</dbReference>
<name>A0A183GPK9_HELPZ</name>
<dbReference type="AlphaFoldDB" id="A0A183GPK9"/>
<proteinExistence type="predicted"/>
<evidence type="ECO:0000313" key="3">
    <source>
        <dbReference type="WBParaSite" id="HPBE_0002462901-mRNA-1"/>
    </source>
</evidence>
<accession>A0A3P8EI31</accession>
<protein>
    <submittedName>
        <fullName evidence="3">BBE domain-containing protein</fullName>
    </submittedName>
</protein>
<evidence type="ECO:0000313" key="2">
    <source>
        <dbReference type="Proteomes" id="UP000050761"/>
    </source>
</evidence>
<dbReference type="OrthoDB" id="5823189at2759"/>
<reference evidence="1 2" key="1">
    <citation type="submission" date="2018-11" db="EMBL/GenBank/DDBJ databases">
        <authorList>
            <consortium name="Pathogen Informatics"/>
        </authorList>
    </citation>
    <scope>NUCLEOTIDE SEQUENCE [LARGE SCALE GENOMIC DNA]</scope>
</reference>
<dbReference type="WBParaSite" id="HPBE_0002462901-mRNA-1">
    <property type="protein sequence ID" value="HPBE_0002462901-mRNA-1"/>
    <property type="gene ID" value="HPBE_0002462901"/>
</dbReference>
<keyword evidence="2" id="KW-1185">Reference proteome</keyword>
<dbReference type="InterPro" id="IPR036388">
    <property type="entry name" value="WH-like_DNA-bd_sf"/>
</dbReference>
<accession>A0A183GPK9</accession>